<gene>
    <name evidence="1" type="ORF">A0J61_05848</name>
</gene>
<accession>A0A1C7NAV8</accession>
<keyword evidence="2" id="KW-1185">Reference proteome</keyword>
<reference evidence="1 2" key="1">
    <citation type="submission" date="2016-03" db="EMBL/GenBank/DDBJ databases">
        <title>Choanephora cucurbitarum.</title>
        <authorList>
            <person name="Min B."/>
            <person name="Park H."/>
            <person name="Park J.-H."/>
            <person name="Shin H.-D."/>
            <person name="Choi I.-G."/>
        </authorList>
    </citation>
    <scope>NUCLEOTIDE SEQUENCE [LARGE SCALE GENOMIC DNA]</scope>
    <source>
        <strain evidence="1 2">KUS-F28377</strain>
    </source>
</reference>
<protein>
    <submittedName>
        <fullName evidence="1">Uncharacterized protein</fullName>
    </submittedName>
</protein>
<dbReference type="EMBL" id="LUGH01000328">
    <property type="protein sequence ID" value="OBZ86098.1"/>
    <property type="molecule type" value="Genomic_DNA"/>
</dbReference>
<dbReference type="AlphaFoldDB" id="A0A1C7NAV8"/>
<evidence type="ECO:0000313" key="1">
    <source>
        <dbReference type="EMBL" id="OBZ86098.1"/>
    </source>
</evidence>
<proteinExistence type="predicted"/>
<comment type="caution">
    <text evidence="1">The sequence shown here is derived from an EMBL/GenBank/DDBJ whole genome shotgun (WGS) entry which is preliminary data.</text>
</comment>
<name>A0A1C7NAV8_9FUNG</name>
<organism evidence="1 2">
    <name type="scientific">Choanephora cucurbitarum</name>
    <dbReference type="NCBI Taxonomy" id="101091"/>
    <lineage>
        <taxon>Eukaryota</taxon>
        <taxon>Fungi</taxon>
        <taxon>Fungi incertae sedis</taxon>
        <taxon>Mucoromycota</taxon>
        <taxon>Mucoromycotina</taxon>
        <taxon>Mucoromycetes</taxon>
        <taxon>Mucorales</taxon>
        <taxon>Mucorineae</taxon>
        <taxon>Choanephoraceae</taxon>
        <taxon>Choanephoroideae</taxon>
        <taxon>Choanephora</taxon>
    </lineage>
</organism>
<sequence>MSISKNRASQYSRLIRLTPNVKTLRAKANDESLFQTVLLEMQKGHWKQLYRILEENLSNNWKVSLCHDYYTLISTIQDKLVFVMLNIPSDPNLLDQPSCFRLPSRITKQTRFNAAETVLCSSRGKTEIKVLEDALALCPNAVCVVLSHTSLDWYEDGTRNFEPNTTVKGLSVTLGEYTEGSLDYICHKFPDVEELVIGVSIDSESDFCISEDIAVQLADFAYRTNKCYVSLEVVEGHEQWLPAFISHEWAGELNIFLQEHCFCFRHDKSKPRLSTLHIEGDIEYLEDLSESVEAYFRQLDELDINQGGRSCDRLLEYCPQLRRTRNGYCYVRSTMI</sequence>
<dbReference type="InParanoid" id="A0A1C7NAV8"/>
<dbReference type="Proteomes" id="UP000093000">
    <property type="component" value="Unassembled WGS sequence"/>
</dbReference>
<evidence type="ECO:0000313" key="2">
    <source>
        <dbReference type="Proteomes" id="UP000093000"/>
    </source>
</evidence>